<feature type="coiled-coil region" evidence="1">
    <location>
        <begin position="2"/>
        <end position="36"/>
    </location>
</feature>
<reference evidence="3 4" key="1">
    <citation type="submission" date="2018-01" db="EMBL/GenBank/DDBJ databases">
        <title>The draft genome of an aniline degradation strain ANB-1.</title>
        <authorList>
            <person name="Zhang L."/>
            <person name="Jiang J."/>
        </authorList>
    </citation>
    <scope>NUCLEOTIDE SEQUENCE [LARGE SCALE GENOMIC DNA]</scope>
    <source>
        <strain evidence="3 4">ANB-1</strain>
    </source>
</reference>
<accession>A0A2N8K8H5</accession>
<dbReference type="AlphaFoldDB" id="A0A2N8K8H5"/>
<comment type="caution">
    <text evidence="3">The sequence shown here is derived from an EMBL/GenBank/DDBJ whole genome shotgun (WGS) entry which is preliminary data.</text>
</comment>
<protein>
    <submittedName>
        <fullName evidence="3">Mobilization protein</fullName>
    </submittedName>
</protein>
<dbReference type="RefSeq" id="WP_102776348.1">
    <property type="nucleotide sequence ID" value="NZ_POQS01000019.1"/>
</dbReference>
<evidence type="ECO:0000256" key="2">
    <source>
        <dbReference type="SAM" id="MobiDB-lite"/>
    </source>
</evidence>
<evidence type="ECO:0000313" key="3">
    <source>
        <dbReference type="EMBL" id="PND29747.1"/>
    </source>
</evidence>
<dbReference type="Proteomes" id="UP000235994">
    <property type="component" value="Unassembled WGS sequence"/>
</dbReference>
<dbReference type="EMBL" id="POQS01000019">
    <property type="protein sequence ID" value="PND29747.1"/>
    <property type="molecule type" value="Genomic_DNA"/>
</dbReference>
<gene>
    <name evidence="3" type="ORF">C1I89_32985</name>
</gene>
<proteinExistence type="predicted"/>
<name>A0A2N8K8H5_9BURK</name>
<keyword evidence="1" id="KW-0175">Coiled coil</keyword>
<organism evidence="3 4">
    <name type="scientific">Achromobacter pulmonis</name>
    <dbReference type="NCBI Taxonomy" id="1389932"/>
    <lineage>
        <taxon>Bacteria</taxon>
        <taxon>Pseudomonadati</taxon>
        <taxon>Pseudomonadota</taxon>
        <taxon>Betaproteobacteria</taxon>
        <taxon>Burkholderiales</taxon>
        <taxon>Alcaligenaceae</taxon>
        <taxon>Achromobacter</taxon>
    </lineage>
</organism>
<sequence>MAKTTKDKLADLMKKEAELKAQIQAIKARESEEERKRDTRRKILIGGVVLSKVKRGEWSQEKLQALLNNELKADRDRELFGLPLLASNEAKQDPGATDGGNQS</sequence>
<feature type="region of interest" description="Disordered" evidence="2">
    <location>
        <begin position="84"/>
        <end position="103"/>
    </location>
</feature>
<evidence type="ECO:0000313" key="4">
    <source>
        <dbReference type="Proteomes" id="UP000235994"/>
    </source>
</evidence>
<keyword evidence="4" id="KW-1185">Reference proteome</keyword>
<evidence type="ECO:0000256" key="1">
    <source>
        <dbReference type="SAM" id="Coils"/>
    </source>
</evidence>